<feature type="region of interest" description="Disordered" evidence="1">
    <location>
        <begin position="269"/>
        <end position="300"/>
    </location>
</feature>
<proteinExistence type="predicted"/>
<organism evidence="2 3">
    <name type="scientific">Gymnopilus junonius</name>
    <name type="common">Spectacular rustgill mushroom</name>
    <name type="synonym">Gymnopilus spectabilis subsp. junonius</name>
    <dbReference type="NCBI Taxonomy" id="109634"/>
    <lineage>
        <taxon>Eukaryota</taxon>
        <taxon>Fungi</taxon>
        <taxon>Dikarya</taxon>
        <taxon>Basidiomycota</taxon>
        <taxon>Agaricomycotina</taxon>
        <taxon>Agaricomycetes</taxon>
        <taxon>Agaricomycetidae</taxon>
        <taxon>Agaricales</taxon>
        <taxon>Agaricineae</taxon>
        <taxon>Hymenogastraceae</taxon>
        <taxon>Gymnopilus</taxon>
    </lineage>
</organism>
<sequence>MFRKARAEEDHEINSLYHESQHRIPLCNQHYHLLASCVEETSACQDHQTDWNTFRKYSCHNRSAESYAWQPRSQGPNHQQHDDPASNPSLPPNYFSPGCYYCVETICAPCGVVIAWTKFTHSESTTNILNFLASVYPTQDSWPDYICIDKAHQVLATAVTNGSWEVWKHTSQFIVDAYHYINHHLQDYLCQTYCNPAPANNMAPNLVIVEYDSNGQPYGHWAFNTQVCEQLNAWLGGYQSIAKQMTPGNFNWFIHVMLFYHNKYTIKKQQKKQSNQETEDGDIGLDEETETEEEEGSDEE</sequence>
<name>A0A9P5N9I4_GYMJU</name>
<dbReference type="EMBL" id="JADNYJ010000180">
    <property type="protein sequence ID" value="KAF8876596.1"/>
    <property type="molecule type" value="Genomic_DNA"/>
</dbReference>
<accession>A0A9P5N9I4</accession>
<gene>
    <name evidence="2" type="ORF">CPB84DRAFT_1882672</name>
</gene>
<protein>
    <submittedName>
        <fullName evidence="2">Uncharacterized protein</fullName>
    </submittedName>
</protein>
<keyword evidence="3" id="KW-1185">Reference proteome</keyword>
<dbReference type="Proteomes" id="UP000724874">
    <property type="component" value="Unassembled WGS sequence"/>
</dbReference>
<comment type="caution">
    <text evidence="2">The sequence shown here is derived from an EMBL/GenBank/DDBJ whole genome shotgun (WGS) entry which is preliminary data.</text>
</comment>
<dbReference type="OrthoDB" id="2527272at2759"/>
<evidence type="ECO:0000313" key="3">
    <source>
        <dbReference type="Proteomes" id="UP000724874"/>
    </source>
</evidence>
<feature type="compositionally biased region" description="Acidic residues" evidence="1">
    <location>
        <begin position="277"/>
        <end position="300"/>
    </location>
</feature>
<dbReference type="AlphaFoldDB" id="A0A9P5N9I4"/>
<evidence type="ECO:0000256" key="1">
    <source>
        <dbReference type="SAM" id="MobiDB-lite"/>
    </source>
</evidence>
<reference evidence="2" key="1">
    <citation type="submission" date="2020-11" db="EMBL/GenBank/DDBJ databases">
        <authorList>
            <consortium name="DOE Joint Genome Institute"/>
            <person name="Ahrendt S."/>
            <person name="Riley R."/>
            <person name="Andreopoulos W."/>
            <person name="LaButti K."/>
            <person name="Pangilinan J."/>
            <person name="Ruiz-duenas F.J."/>
            <person name="Barrasa J.M."/>
            <person name="Sanchez-Garcia M."/>
            <person name="Camarero S."/>
            <person name="Miyauchi S."/>
            <person name="Serrano A."/>
            <person name="Linde D."/>
            <person name="Babiker R."/>
            <person name="Drula E."/>
            <person name="Ayuso-Fernandez I."/>
            <person name="Pacheco R."/>
            <person name="Padilla G."/>
            <person name="Ferreira P."/>
            <person name="Barriuso J."/>
            <person name="Kellner H."/>
            <person name="Castanera R."/>
            <person name="Alfaro M."/>
            <person name="Ramirez L."/>
            <person name="Pisabarro A.G."/>
            <person name="Kuo A."/>
            <person name="Tritt A."/>
            <person name="Lipzen A."/>
            <person name="He G."/>
            <person name="Yan M."/>
            <person name="Ng V."/>
            <person name="Cullen D."/>
            <person name="Martin F."/>
            <person name="Rosso M.-N."/>
            <person name="Henrissat B."/>
            <person name="Hibbett D."/>
            <person name="Martinez A.T."/>
            <person name="Grigoriev I.V."/>
        </authorList>
    </citation>
    <scope>NUCLEOTIDE SEQUENCE</scope>
    <source>
        <strain evidence="2">AH 44721</strain>
    </source>
</reference>
<evidence type="ECO:0000313" key="2">
    <source>
        <dbReference type="EMBL" id="KAF8876596.1"/>
    </source>
</evidence>